<dbReference type="InterPro" id="IPR047937">
    <property type="entry name" value="Eex_IncN-like"/>
</dbReference>
<dbReference type="Proteomes" id="UP000807542">
    <property type="component" value="Unassembled WGS sequence"/>
</dbReference>
<protein>
    <submittedName>
        <fullName evidence="2">EexN family lipoprotein</fullName>
    </submittedName>
</protein>
<evidence type="ECO:0000313" key="1">
    <source>
        <dbReference type="EMBL" id="MBK5074146.1"/>
    </source>
</evidence>
<evidence type="ECO:0000313" key="3">
    <source>
        <dbReference type="Proteomes" id="UP000807542"/>
    </source>
</evidence>
<keyword evidence="2" id="KW-0449">Lipoprotein</keyword>
<dbReference type="PROSITE" id="PS51257">
    <property type="entry name" value="PROKAR_LIPOPROTEIN"/>
    <property type="match status" value="1"/>
</dbReference>
<dbReference type="RefSeq" id="WP_140919029.1">
    <property type="nucleotide sequence ID" value="NZ_JABMLK010000001.1"/>
</dbReference>
<gene>
    <name evidence="2" type="ORF">I2492_14125</name>
    <name evidence="1" type="ORF">I2493_14125</name>
</gene>
<dbReference type="EMBL" id="JADRCP010000004">
    <property type="protein sequence ID" value="MBK5177455.1"/>
    <property type="molecule type" value="Genomic_DNA"/>
</dbReference>
<reference evidence="2 4" key="1">
    <citation type="submission" date="2020-11" db="EMBL/GenBank/DDBJ databases">
        <title>Insectihabitans protaetiae gen. nov. sp. nov. and Insectihabitans allomyrinae sp. nov., isolated from larvae of Protaetia brevitarsis seulensis and Allomyrina dichotoma, respectively.</title>
        <authorList>
            <person name="Lee S.D."/>
            <person name="Byeon Y.-S."/>
            <person name="Kim S.-M."/>
            <person name="Yang H.L."/>
            <person name="Kim I.S."/>
        </authorList>
    </citation>
    <scope>NUCLEOTIDE SEQUENCE</scope>
    <source>
        <strain evidence="2">CWB-B4</strain>
        <strain evidence="1 4">CWB-B43</strain>
    </source>
</reference>
<evidence type="ECO:0000313" key="2">
    <source>
        <dbReference type="EMBL" id="MBK5177455.1"/>
    </source>
</evidence>
<sequence>MKRNLLFLIPILVLFIVGCEAEKPVDWYIKDKNELITKLSECESDDDSTNCINARKASELVKSAVAEGFKNANSCRYQIDLQLSLMDKVIDVDAACPSNSSTSPKYNINQSTGDIKVDFTGDADGIWLTFSKKRAISGGGIASNQWTCFTTLAYEQFMPEVCVSKLVYR</sequence>
<dbReference type="OrthoDB" id="6625235at2"/>
<evidence type="ECO:0000313" key="4">
    <source>
        <dbReference type="Proteomes" id="UP001296969"/>
    </source>
</evidence>
<organism evidence="2 3">
    <name type="scientific">Limnobaculum xujianqingii</name>
    <dbReference type="NCBI Taxonomy" id="2738837"/>
    <lineage>
        <taxon>Bacteria</taxon>
        <taxon>Pseudomonadati</taxon>
        <taxon>Pseudomonadota</taxon>
        <taxon>Gammaproteobacteria</taxon>
        <taxon>Enterobacterales</taxon>
        <taxon>Budviciaceae</taxon>
        <taxon>Limnobaculum</taxon>
    </lineage>
</organism>
<comment type="caution">
    <text evidence="2">The sequence shown here is derived from an EMBL/GenBank/DDBJ whole genome shotgun (WGS) entry which is preliminary data.</text>
</comment>
<dbReference type="AlphaFoldDB" id="A0A9D7FYQ8"/>
<dbReference type="EMBL" id="JADRCQ010000004">
    <property type="protein sequence ID" value="MBK5074146.1"/>
    <property type="molecule type" value="Genomic_DNA"/>
</dbReference>
<accession>A0A9D7FYQ8</accession>
<proteinExistence type="predicted"/>
<dbReference type="NCBIfam" id="NF033894">
    <property type="entry name" value="Eex_IncN"/>
    <property type="match status" value="1"/>
</dbReference>
<keyword evidence="4" id="KW-1185">Reference proteome</keyword>
<name>A0A9D7FYQ8_9GAMM</name>
<dbReference type="Proteomes" id="UP001296969">
    <property type="component" value="Unassembled WGS sequence"/>
</dbReference>